<sequence length="185" mass="20905">MCTVVTSKWVSGYKLPLTTVDNLTVYTKETLQNFYSTIKNVIDTSHSSLDSNVLLIFDDLSVLIYLGFQIKDILEFWKACRVFVEKYDGTIITLIHADDDDVMESSSGDRLDLDQEIFVKSLIYQSEFLLAVRGLGTGLSKDVSGEITIARGPGNVEKWFRPSTLHYKILDNNVQFFAKGSSQRI</sequence>
<protein>
    <submittedName>
        <fullName evidence="1">10253_t:CDS:1</fullName>
    </submittedName>
</protein>
<dbReference type="Proteomes" id="UP000789525">
    <property type="component" value="Unassembled WGS sequence"/>
</dbReference>
<reference evidence="1" key="1">
    <citation type="submission" date="2021-06" db="EMBL/GenBank/DDBJ databases">
        <authorList>
            <person name="Kallberg Y."/>
            <person name="Tangrot J."/>
            <person name="Rosling A."/>
        </authorList>
    </citation>
    <scope>NUCLEOTIDE SEQUENCE</scope>
    <source>
        <strain evidence="1">CL356</strain>
    </source>
</reference>
<proteinExistence type="predicted"/>
<comment type="caution">
    <text evidence="1">The sequence shown here is derived from an EMBL/GenBank/DDBJ whole genome shotgun (WGS) entry which is preliminary data.</text>
</comment>
<keyword evidence="2" id="KW-1185">Reference proteome</keyword>
<name>A0ACA9M9D0_9GLOM</name>
<accession>A0ACA9M9D0</accession>
<organism evidence="1 2">
    <name type="scientific">Acaulospora colombiana</name>
    <dbReference type="NCBI Taxonomy" id="27376"/>
    <lineage>
        <taxon>Eukaryota</taxon>
        <taxon>Fungi</taxon>
        <taxon>Fungi incertae sedis</taxon>
        <taxon>Mucoromycota</taxon>
        <taxon>Glomeromycotina</taxon>
        <taxon>Glomeromycetes</taxon>
        <taxon>Diversisporales</taxon>
        <taxon>Acaulosporaceae</taxon>
        <taxon>Acaulospora</taxon>
    </lineage>
</organism>
<evidence type="ECO:0000313" key="2">
    <source>
        <dbReference type="Proteomes" id="UP000789525"/>
    </source>
</evidence>
<dbReference type="EMBL" id="CAJVPT010011096">
    <property type="protein sequence ID" value="CAG8576563.1"/>
    <property type="molecule type" value="Genomic_DNA"/>
</dbReference>
<gene>
    <name evidence="1" type="ORF">ACOLOM_LOCUS5808</name>
</gene>
<evidence type="ECO:0000313" key="1">
    <source>
        <dbReference type="EMBL" id="CAG8576563.1"/>
    </source>
</evidence>